<keyword evidence="3" id="KW-1185">Reference proteome</keyword>
<protein>
    <recommendedName>
        <fullName evidence="4">DUF1376 domain-containing protein</fullName>
    </recommendedName>
</protein>
<evidence type="ECO:0000313" key="2">
    <source>
        <dbReference type="EMBL" id="ATQ77879.1"/>
    </source>
</evidence>
<dbReference type="RefSeq" id="WP_099880424.1">
    <property type="nucleotide sequence ID" value="NZ_CP024608.1"/>
</dbReference>
<name>A0A2D2DSC9_9BURK</name>
<evidence type="ECO:0008006" key="4">
    <source>
        <dbReference type="Google" id="ProtNLM"/>
    </source>
</evidence>
<evidence type="ECO:0000256" key="1">
    <source>
        <dbReference type="SAM" id="MobiDB-lite"/>
    </source>
</evidence>
<sequence>MNYYPFHIGDFRSGTVNMTRQARWIYRDMLDVYYDAEAPLTLDLDVLCDQIGAESDEERRIVERLLRFKFVKTEAGYTHEICERVIAEYHKKADTAKTNGKAGGRPRKATGNPKEPSGFPSGSDPVATGNQEQTGSQANQEPRTNNQEPEQATAHAIDGSAVPDFDPPKAAPLPMRELPPVSEDPAVQLAVALRRQGITANSVHPAVQGWAAKGVTVDLLTEAVAIARGSKPDGAIPVNYLAPIVNDLLNPPAARPALPRGTPPRPTNGKFHFGDIDRSGDVAAMAANMQRRGITVPEGDEVIEL</sequence>
<proteinExistence type="predicted"/>
<dbReference type="OrthoDB" id="5526813at2"/>
<dbReference type="Proteomes" id="UP000229897">
    <property type="component" value="Chromosome"/>
</dbReference>
<organism evidence="2 3">
    <name type="scientific">Massilia violaceinigra</name>
    <dbReference type="NCBI Taxonomy" id="2045208"/>
    <lineage>
        <taxon>Bacteria</taxon>
        <taxon>Pseudomonadati</taxon>
        <taxon>Pseudomonadota</taxon>
        <taxon>Betaproteobacteria</taxon>
        <taxon>Burkholderiales</taxon>
        <taxon>Oxalobacteraceae</taxon>
        <taxon>Telluria group</taxon>
        <taxon>Massilia</taxon>
    </lineage>
</organism>
<gene>
    <name evidence="2" type="ORF">CR152_27785</name>
</gene>
<dbReference type="EMBL" id="CP024608">
    <property type="protein sequence ID" value="ATQ77879.1"/>
    <property type="molecule type" value="Genomic_DNA"/>
</dbReference>
<feature type="region of interest" description="Disordered" evidence="1">
    <location>
        <begin position="95"/>
        <end position="179"/>
    </location>
</feature>
<accession>A0A2D2DSC9</accession>
<dbReference type="InterPro" id="IPR010781">
    <property type="entry name" value="DUF1376"/>
</dbReference>
<dbReference type="Pfam" id="PF07120">
    <property type="entry name" value="DUF1376"/>
    <property type="match status" value="1"/>
</dbReference>
<evidence type="ECO:0000313" key="3">
    <source>
        <dbReference type="Proteomes" id="UP000229897"/>
    </source>
</evidence>
<dbReference type="KEGG" id="mass:CR152_27785"/>
<dbReference type="AlphaFoldDB" id="A0A2D2DSC9"/>
<reference evidence="2" key="1">
    <citation type="submission" date="2017-10" db="EMBL/GenBank/DDBJ databases">
        <title>Massilia psychrophilum sp. nov., a novel purple-pigmented bacterium isolated from Tianshan glacier, Xinjiang Municipality, China.</title>
        <authorList>
            <person name="Wang H."/>
        </authorList>
    </citation>
    <scope>NUCLEOTIDE SEQUENCE [LARGE SCALE GENOMIC DNA]</scope>
    <source>
        <strain evidence="2">B2</strain>
    </source>
</reference>
<feature type="compositionally biased region" description="Polar residues" evidence="1">
    <location>
        <begin position="128"/>
        <end position="150"/>
    </location>
</feature>